<dbReference type="SUPFAM" id="SSF57903">
    <property type="entry name" value="FYVE/PHD zinc finger"/>
    <property type="match status" value="1"/>
</dbReference>
<evidence type="ECO:0000256" key="2">
    <source>
        <dbReference type="ARBA" id="ARBA00022771"/>
    </source>
</evidence>
<dbReference type="InterPro" id="IPR013083">
    <property type="entry name" value="Znf_RING/FYVE/PHD"/>
</dbReference>
<keyword evidence="1" id="KW-0479">Metal-binding</keyword>
<name>A0AAU9R3Q0_THLAR</name>
<dbReference type="InterPro" id="IPR011011">
    <property type="entry name" value="Znf_FYVE_PHD"/>
</dbReference>
<sequence>MTYHRCGSNEEGSVRRNRLYMMSEDDRENHLDTESTQILGDWVFPQEVETERGSSRGGRVLPPWIDPSYEWGGGKWKEDGRKKKKKKEEKKESEGASDLSLEDLMDEYSSLPPQIAEWFWCIEYVAKFVKDLRCILDLMNMGYPCTNDYGRRISEVLSLRVLEFMFGPSKNDATGVGVDESRVEFDLSLSNTDVLNAICKDLRDVSLMENETTAAPPTEENDPVFRDEDDRMQTNEKDEVNVIDEQQQVYIGAEQTNINDRDEVTVINDEDDQMQTNEKDVIDGEPIHISITNERRRRRRRAEDARVKCTKDGTWLISGSDDESEDMVKGPPQNIPSRAENVCWKCEKEGRLLLVCSRSECAAKVHRECLNCPVNIDEDGSFHCPLCWYSRVTMEYLDSHKLMSCAKTRLVKFLPLLSRASNRLG</sequence>
<evidence type="ECO:0008006" key="7">
    <source>
        <dbReference type="Google" id="ProtNLM"/>
    </source>
</evidence>
<evidence type="ECO:0000256" key="3">
    <source>
        <dbReference type="ARBA" id="ARBA00022833"/>
    </source>
</evidence>
<protein>
    <recommendedName>
        <fullName evidence="7">Zinc finger PHD-type domain-containing protein</fullName>
    </recommendedName>
</protein>
<dbReference type="GO" id="GO:0008270">
    <property type="term" value="F:zinc ion binding"/>
    <property type="evidence" value="ECO:0007669"/>
    <property type="project" value="UniProtKB-KW"/>
</dbReference>
<dbReference type="PANTHER" id="PTHR47863:SF9">
    <property type="entry name" value="F10B6.17"/>
    <property type="match status" value="1"/>
</dbReference>
<organism evidence="5 6">
    <name type="scientific">Thlaspi arvense</name>
    <name type="common">Field penny-cress</name>
    <dbReference type="NCBI Taxonomy" id="13288"/>
    <lineage>
        <taxon>Eukaryota</taxon>
        <taxon>Viridiplantae</taxon>
        <taxon>Streptophyta</taxon>
        <taxon>Embryophyta</taxon>
        <taxon>Tracheophyta</taxon>
        <taxon>Spermatophyta</taxon>
        <taxon>Magnoliopsida</taxon>
        <taxon>eudicotyledons</taxon>
        <taxon>Gunneridae</taxon>
        <taxon>Pentapetalae</taxon>
        <taxon>rosids</taxon>
        <taxon>malvids</taxon>
        <taxon>Brassicales</taxon>
        <taxon>Brassicaceae</taxon>
        <taxon>Thlaspideae</taxon>
        <taxon>Thlaspi</taxon>
    </lineage>
</organism>
<dbReference type="PANTHER" id="PTHR47863">
    <property type="entry name" value="RING/FYVE/PHD ZINC FINGER SUPERFAMILY PROTEIN"/>
    <property type="match status" value="1"/>
</dbReference>
<keyword evidence="2" id="KW-0863">Zinc-finger</keyword>
<dbReference type="Gene3D" id="3.30.40.10">
    <property type="entry name" value="Zinc/RING finger domain, C3HC4 (zinc finger)"/>
    <property type="match status" value="1"/>
</dbReference>
<evidence type="ECO:0000313" key="5">
    <source>
        <dbReference type="EMBL" id="CAH2033428.1"/>
    </source>
</evidence>
<gene>
    <name evidence="5" type="ORF">TAV2_LOCUS1728</name>
</gene>
<accession>A0AAU9R3Q0</accession>
<keyword evidence="3" id="KW-0862">Zinc</keyword>
<dbReference type="AlphaFoldDB" id="A0AAU9R3Q0"/>
<dbReference type="Proteomes" id="UP000836841">
    <property type="component" value="Chromosome 1"/>
</dbReference>
<dbReference type="EMBL" id="OU466857">
    <property type="protein sequence ID" value="CAH2033428.1"/>
    <property type="molecule type" value="Genomic_DNA"/>
</dbReference>
<evidence type="ECO:0000313" key="6">
    <source>
        <dbReference type="Proteomes" id="UP000836841"/>
    </source>
</evidence>
<evidence type="ECO:0000256" key="4">
    <source>
        <dbReference type="SAM" id="MobiDB-lite"/>
    </source>
</evidence>
<evidence type="ECO:0000256" key="1">
    <source>
        <dbReference type="ARBA" id="ARBA00022723"/>
    </source>
</evidence>
<keyword evidence="6" id="KW-1185">Reference proteome</keyword>
<proteinExistence type="predicted"/>
<reference evidence="5 6" key="1">
    <citation type="submission" date="2022-03" db="EMBL/GenBank/DDBJ databases">
        <authorList>
            <person name="Nunn A."/>
            <person name="Chopra R."/>
            <person name="Nunn A."/>
            <person name="Contreras Garrido A."/>
        </authorList>
    </citation>
    <scope>NUCLEOTIDE SEQUENCE [LARGE SCALE GENOMIC DNA]</scope>
</reference>
<feature type="region of interest" description="Disordered" evidence="4">
    <location>
        <begin position="76"/>
        <end position="97"/>
    </location>
</feature>